<comment type="caution">
    <text evidence="11">The sequence shown here is derived from an EMBL/GenBank/DDBJ whole genome shotgun (WGS) entry which is preliminary data.</text>
</comment>
<gene>
    <name evidence="11" type="ORF">XYCOK13_42440</name>
</gene>
<keyword evidence="7" id="KW-0067">ATP-binding</keyword>
<keyword evidence="4" id="KW-0762">Sugar transport</keyword>
<accession>A0A8J4M4P3</accession>
<proteinExistence type="predicted"/>
<sequence length="506" mass="56048">METPILEMEQISKSFNGVKVLNGVHFELRKGEVHALMGGNGAGKSTLMKILTGVYTKDEGSIKLNGGEVDIHSTTDAENVGISMIFQEFSLIPTLTVAQNIFIGREPRNSLGLIDDRKAIRMTEKLLEELGVDIEANQQVSNLGVGYWQMVEIAKALAKDTKILVMDEPTSSLTKRETEVLFAFINRLRSKGYSIVYISHRMEEIFEICDRITIMGDGQHLITANTSEMTMDSVIEYIAGKNLDKFEWKKREDISGGEVVLSVKDLHATSRVNGVDFELRKGEILGIAGLMGSGRSETLRALFGIDPVDKGEIYINGKQVNIRSPKDAIANGLALVPEDRRVQGLILDHSVKDNVLLPSLSKISNLLVDDKKGRQITEKWVDKLKIKTDSIWKLSNLLSGGNQQKIVFAKWLANGPDIILLDEPTIGIDIRAKVEIVAIIRELADEGKSILVVSSEMQELLAVSDRILVFRNGKVTQSYKREEIETEEDLEHAVQGYGSAAEAETV</sequence>
<dbReference type="InterPro" id="IPR050107">
    <property type="entry name" value="ABC_carbohydrate_import_ATPase"/>
</dbReference>
<reference evidence="11" key="1">
    <citation type="submission" date="2021-04" db="EMBL/GenBank/DDBJ databases">
        <title>Draft genome sequence of Xylanibacillus composti strain K13.</title>
        <authorList>
            <person name="Uke A."/>
            <person name="Chhe C."/>
            <person name="Baramee S."/>
            <person name="Kosugi A."/>
        </authorList>
    </citation>
    <scope>NUCLEOTIDE SEQUENCE</scope>
    <source>
        <strain evidence="11">K13</strain>
    </source>
</reference>
<evidence type="ECO:0000256" key="6">
    <source>
        <dbReference type="ARBA" id="ARBA00022741"/>
    </source>
</evidence>
<dbReference type="PROSITE" id="PS00211">
    <property type="entry name" value="ABC_TRANSPORTER_1"/>
    <property type="match status" value="1"/>
</dbReference>
<evidence type="ECO:0000256" key="9">
    <source>
        <dbReference type="ARBA" id="ARBA00023136"/>
    </source>
</evidence>
<dbReference type="FunFam" id="3.40.50.300:FF:000127">
    <property type="entry name" value="Ribose import ATP-binding protein RbsA"/>
    <property type="match status" value="1"/>
</dbReference>
<dbReference type="Proteomes" id="UP000677918">
    <property type="component" value="Unassembled WGS sequence"/>
</dbReference>
<dbReference type="InterPro" id="IPR003593">
    <property type="entry name" value="AAA+_ATPase"/>
</dbReference>
<evidence type="ECO:0000256" key="7">
    <source>
        <dbReference type="ARBA" id="ARBA00022840"/>
    </source>
</evidence>
<feature type="domain" description="ABC transporter" evidence="10">
    <location>
        <begin position="254"/>
        <end position="497"/>
    </location>
</feature>
<dbReference type="SMART" id="SM00382">
    <property type="entry name" value="AAA"/>
    <property type="match status" value="2"/>
</dbReference>
<keyword evidence="2" id="KW-0813">Transport</keyword>
<dbReference type="Gene3D" id="3.40.50.300">
    <property type="entry name" value="P-loop containing nucleotide triphosphate hydrolases"/>
    <property type="match status" value="2"/>
</dbReference>
<evidence type="ECO:0000256" key="3">
    <source>
        <dbReference type="ARBA" id="ARBA00022475"/>
    </source>
</evidence>
<keyword evidence="9" id="KW-0472">Membrane</keyword>
<name>A0A8J4M4P3_9BACL</name>
<evidence type="ECO:0000259" key="10">
    <source>
        <dbReference type="PROSITE" id="PS50893"/>
    </source>
</evidence>
<comment type="subcellular location">
    <subcellularLocation>
        <location evidence="1">Cell membrane</location>
        <topology evidence="1">Peripheral membrane protein</topology>
    </subcellularLocation>
</comment>
<dbReference type="AlphaFoldDB" id="A0A8J4M4P3"/>
<evidence type="ECO:0000313" key="12">
    <source>
        <dbReference type="Proteomes" id="UP000677918"/>
    </source>
</evidence>
<keyword evidence="5" id="KW-0677">Repeat</keyword>
<dbReference type="GO" id="GO:0005524">
    <property type="term" value="F:ATP binding"/>
    <property type="evidence" value="ECO:0007669"/>
    <property type="project" value="UniProtKB-KW"/>
</dbReference>
<keyword evidence="3" id="KW-1003">Cell membrane</keyword>
<dbReference type="SUPFAM" id="SSF52540">
    <property type="entry name" value="P-loop containing nucleoside triphosphate hydrolases"/>
    <property type="match status" value="2"/>
</dbReference>
<keyword evidence="8" id="KW-1278">Translocase</keyword>
<dbReference type="GO" id="GO:0016887">
    <property type="term" value="F:ATP hydrolysis activity"/>
    <property type="evidence" value="ECO:0007669"/>
    <property type="project" value="InterPro"/>
</dbReference>
<protein>
    <submittedName>
        <fullName evidence="11">Monosaccharide-transporting ATPase</fullName>
    </submittedName>
</protein>
<dbReference type="PANTHER" id="PTHR43790:SF3">
    <property type="entry name" value="D-ALLOSE IMPORT ATP-BINDING PROTEIN ALSA-RELATED"/>
    <property type="match status" value="1"/>
</dbReference>
<dbReference type="RefSeq" id="WP_213414213.1">
    <property type="nucleotide sequence ID" value="NZ_BOVK01000087.1"/>
</dbReference>
<feature type="domain" description="ABC transporter" evidence="10">
    <location>
        <begin position="6"/>
        <end position="242"/>
    </location>
</feature>
<evidence type="ECO:0000256" key="1">
    <source>
        <dbReference type="ARBA" id="ARBA00004202"/>
    </source>
</evidence>
<keyword evidence="6" id="KW-0547">Nucleotide-binding</keyword>
<dbReference type="InterPro" id="IPR017871">
    <property type="entry name" value="ABC_transporter-like_CS"/>
</dbReference>
<evidence type="ECO:0000313" key="11">
    <source>
        <dbReference type="EMBL" id="GIQ71420.1"/>
    </source>
</evidence>
<evidence type="ECO:0000256" key="2">
    <source>
        <dbReference type="ARBA" id="ARBA00022448"/>
    </source>
</evidence>
<dbReference type="CDD" id="cd03216">
    <property type="entry name" value="ABC_Carb_Monos_I"/>
    <property type="match status" value="1"/>
</dbReference>
<organism evidence="11 12">
    <name type="scientific">Xylanibacillus composti</name>
    <dbReference type="NCBI Taxonomy" id="1572762"/>
    <lineage>
        <taxon>Bacteria</taxon>
        <taxon>Bacillati</taxon>
        <taxon>Bacillota</taxon>
        <taxon>Bacilli</taxon>
        <taxon>Bacillales</taxon>
        <taxon>Paenibacillaceae</taxon>
        <taxon>Xylanibacillus</taxon>
    </lineage>
</organism>
<evidence type="ECO:0000256" key="4">
    <source>
        <dbReference type="ARBA" id="ARBA00022597"/>
    </source>
</evidence>
<dbReference type="CDD" id="cd03215">
    <property type="entry name" value="ABC_Carb_Monos_II"/>
    <property type="match status" value="1"/>
</dbReference>
<dbReference type="PANTHER" id="PTHR43790">
    <property type="entry name" value="CARBOHYDRATE TRANSPORT ATP-BINDING PROTEIN MG119-RELATED"/>
    <property type="match status" value="1"/>
</dbReference>
<evidence type="ECO:0000256" key="8">
    <source>
        <dbReference type="ARBA" id="ARBA00022967"/>
    </source>
</evidence>
<keyword evidence="12" id="KW-1185">Reference proteome</keyword>
<dbReference type="GO" id="GO:0005886">
    <property type="term" value="C:plasma membrane"/>
    <property type="evidence" value="ECO:0007669"/>
    <property type="project" value="UniProtKB-SubCell"/>
</dbReference>
<dbReference type="EMBL" id="BOVK01000087">
    <property type="protein sequence ID" value="GIQ71420.1"/>
    <property type="molecule type" value="Genomic_DNA"/>
</dbReference>
<dbReference type="PROSITE" id="PS50893">
    <property type="entry name" value="ABC_TRANSPORTER_2"/>
    <property type="match status" value="2"/>
</dbReference>
<dbReference type="Pfam" id="PF00005">
    <property type="entry name" value="ABC_tran"/>
    <property type="match status" value="2"/>
</dbReference>
<evidence type="ECO:0000256" key="5">
    <source>
        <dbReference type="ARBA" id="ARBA00022737"/>
    </source>
</evidence>
<dbReference type="InterPro" id="IPR003439">
    <property type="entry name" value="ABC_transporter-like_ATP-bd"/>
</dbReference>
<dbReference type="InterPro" id="IPR027417">
    <property type="entry name" value="P-loop_NTPase"/>
</dbReference>